<protein>
    <submittedName>
        <fullName evidence="2">Uncharacterized protein</fullName>
    </submittedName>
</protein>
<accession>A0A8H7MGM1</accession>
<gene>
    <name evidence="2" type="ORF">EKO04_006375</name>
</gene>
<feature type="coiled-coil region" evidence="1">
    <location>
        <begin position="36"/>
        <end position="203"/>
    </location>
</feature>
<keyword evidence="1" id="KW-0175">Coiled coil</keyword>
<dbReference type="OrthoDB" id="3777090at2759"/>
<reference evidence="2" key="1">
    <citation type="submission" date="2018-12" db="EMBL/GenBank/DDBJ databases">
        <authorList>
            <person name="Syme R.A."/>
            <person name="Farfan-Caceres L."/>
            <person name="Lichtenzveig J."/>
        </authorList>
    </citation>
    <scope>NUCLEOTIDE SEQUENCE</scope>
    <source>
        <strain evidence="2">Al4</strain>
    </source>
</reference>
<dbReference type="Proteomes" id="UP000651452">
    <property type="component" value="Unassembled WGS sequence"/>
</dbReference>
<evidence type="ECO:0000313" key="2">
    <source>
        <dbReference type="EMBL" id="KAF9695619.1"/>
    </source>
</evidence>
<evidence type="ECO:0000313" key="3">
    <source>
        <dbReference type="Proteomes" id="UP000651452"/>
    </source>
</evidence>
<organism evidence="2 3">
    <name type="scientific">Ascochyta lentis</name>
    <dbReference type="NCBI Taxonomy" id="205686"/>
    <lineage>
        <taxon>Eukaryota</taxon>
        <taxon>Fungi</taxon>
        <taxon>Dikarya</taxon>
        <taxon>Ascomycota</taxon>
        <taxon>Pezizomycotina</taxon>
        <taxon>Dothideomycetes</taxon>
        <taxon>Pleosporomycetidae</taxon>
        <taxon>Pleosporales</taxon>
        <taxon>Pleosporineae</taxon>
        <taxon>Didymellaceae</taxon>
        <taxon>Ascochyta</taxon>
    </lineage>
</organism>
<keyword evidence="3" id="KW-1185">Reference proteome</keyword>
<proteinExistence type="predicted"/>
<comment type="caution">
    <text evidence="2">The sequence shown here is derived from an EMBL/GenBank/DDBJ whole genome shotgun (WGS) entry which is preliminary data.</text>
</comment>
<dbReference type="EMBL" id="RZGK01000011">
    <property type="protein sequence ID" value="KAF9695619.1"/>
    <property type="molecule type" value="Genomic_DNA"/>
</dbReference>
<feature type="coiled-coil region" evidence="1">
    <location>
        <begin position="244"/>
        <end position="271"/>
    </location>
</feature>
<evidence type="ECO:0000256" key="1">
    <source>
        <dbReference type="SAM" id="Coils"/>
    </source>
</evidence>
<dbReference type="AlphaFoldDB" id="A0A8H7MGM1"/>
<name>A0A8H7MGM1_9PLEO</name>
<reference evidence="2" key="2">
    <citation type="submission" date="2020-09" db="EMBL/GenBank/DDBJ databases">
        <title>Reference genome assembly for Australian Ascochyta lentis isolate Al4.</title>
        <authorList>
            <person name="Lee R.C."/>
            <person name="Farfan-Caceres L.M."/>
            <person name="Debler J.W."/>
            <person name="Williams A.H."/>
            <person name="Henares B.M."/>
        </authorList>
    </citation>
    <scope>NUCLEOTIDE SEQUENCE</scope>
    <source>
        <strain evidence="2">Al4</strain>
    </source>
</reference>
<sequence length="432" mass="49024">MADRGEYQKQMAALLAAAKAKNLKFEEILPEDMLGHSKEMTELKAARELIKQLDDRGKELQAANETLTKNLKKKQKEIDDLPEEFKALKVELQQIQRQIVLHKTMSEDSQERAERYQRQLKEFTFKQQTDTSNANQVERLQVEVGDLQTLIAKLLEENRSAEATSAQLHESDLKALAQKDKQLAIKEKELAEKNELLAKICKELVDGDENDPAELNDACSLMFSDTETLVGDPSEDPLVMQQERIDLMQQNLDLEKQIQDLKEQITATKSQLDQTCSSLSHEQTNSPTRHEGQLSASVISEMKPLNRFYKAVSQIVNAFAMIFQATSANDIPSLSHLGAQLDMAQHALDEYMDIKNMMRASIEEWSKDDMDHIALRSELDDLASSATESQIKLEVINMGFWTFLNQLSYDPKMLSNLNGALCDAERIDIDGY</sequence>